<dbReference type="Proteomes" id="UP000030003">
    <property type="component" value="Unassembled WGS sequence"/>
</dbReference>
<dbReference type="EMBL" id="AVBH01000089">
    <property type="protein sequence ID" value="KGO98374.1"/>
    <property type="molecule type" value="Genomic_DNA"/>
</dbReference>
<organism evidence="1 2">
    <name type="scientific">Lysobacter defluvii IMMIB APB-9 = DSM 18482</name>
    <dbReference type="NCBI Taxonomy" id="1385515"/>
    <lineage>
        <taxon>Bacteria</taxon>
        <taxon>Pseudomonadati</taxon>
        <taxon>Pseudomonadota</taxon>
        <taxon>Gammaproteobacteria</taxon>
        <taxon>Lysobacterales</taxon>
        <taxon>Lysobacteraceae</taxon>
        <taxon>Novilysobacter</taxon>
    </lineage>
</organism>
<dbReference type="RefSeq" id="WP_027070495.1">
    <property type="nucleotide sequence ID" value="NZ_AUHT01000012.1"/>
</dbReference>
<gene>
    <name evidence="1" type="ORF">N791_01305</name>
</gene>
<keyword evidence="2" id="KW-1185">Reference proteome</keyword>
<proteinExistence type="predicted"/>
<accession>A0A0A0M845</accession>
<comment type="caution">
    <text evidence="1">The sequence shown here is derived from an EMBL/GenBank/DDBJ whole genome shotgun (WGS) entry which is preliminary data.</text>
</comment>
<dbReference type="STRING" id="1385515.GCA_000423325_02520"/>
<evidence type="ECO:0000313" key="1">
    <source>
        <dbReference type="EMBL" id="KGO98374.1"/>
    </source>
</evidence>
<reference evidence="1 2" key="1">
    <citation type="submission" date="2013-08" db="EMBL/GenBank/DDBJ databases">
        <title>Genomic analysis of Lysobacter defluvii.</title>
        <authorList>
            <person name="Wang Q."/>
            <person name="Wang G."/>
        </authorList>
    </citation>
    <scope>NUCLEOTIDE SEQUENCE [LARGE SCALE GENOMIC DNA]</scope>
    <source>
        <strain evidence="1 2">IMMIB APB-9</strain>
    </source>
</reference>
<evidence type="ECO:0000313" key="2">
    <source>
        <dbReference type="Proteomes" id="UP000030003"/>
    </source>
</evidence>
<dbReference type="OrthoDB" id="5998708at2"/>
<dbReference type="AlphaFoldDB" id="A0A0A0M845"/>
<dbReference type="NCBIfam" id="TIGR04509">
    <property type="entry name" value="mod_pep_NH_fam"/>
    <property type="match status" value="1"/>
</dbReference>
<sequence>MEEQTHETLPPDIADRLLELLSTSDVFRAKFQRDPAGALHDIGHEPAARMRGKRPFKGQPYYCLTGELASKEEIRRSREALKQYLTQRANHTVVFHFGCAEAGPVLRGN</sequence>
<name>A0A0A0M845_9GAMM</name>
<dbReference type="InterPro" id="IPR030976">
    <property type="entry name" value="Mod_pep_NH_fam"/>
</dbReference>
<protein>
    <submittedName>
        <fullName evidence="1">Uncharacterized protein</fullName>
    </submittedName>
</protein>